<dbReference type="EMBL" id="DS469685">
    <property type="protein sequence ID" value="EDO35849.1"/>
    <property type="molecule type" value="Genomic_DNA"/>
</dbReference>
<comment type="similarity">
    <text evidence="1">Belongs to the aspartyl/asparaginyl beta-hydroxylase family.</text>
</comment>
<dbReference type="PANTHER" id="PTHR46332">
    <property type="entry name" value="ASPARTATE BETA-HYDROXYLASE DOMAIN-CONTAINING PROTEIN 2"/>
    <property type="match status" value="1"/>
</dbReference>
<organism evidence="5 6">
    <name type="scientific">Nematostella vectensis</name>
    <name type="common">Starlet sea anemone</name>
    <dbReference type="NCBI Taxonomy" id="45351"/>
    <lineage>
        <taxon>Eukaryota</taxon>
        <taxon>Metazoa</taxon>
        <taxon>Cnidaria</taxon>
        <taxon>Anthozoa</taxon>
        <taxon>Hexacorallia</taxon>
        <taxon>Actiniaria</taxon>
        <taxon>Edwardsiidae</taxon>
        <taxon>Nematostella</taxon>
    </lineage>
</organism>
<dbReference type="PhylomeDB" id="A7SK87"/>
<dbReference type="Gene3D" id="2.60.120.330">
    <property type="entry name" value="B-lactam Antibiotic, Isopenicillin N Synthase, Chain"/>
    <property type="match status" value="1"/>
</dbReference>
<protein>
    <recommendedName>
        <fullName evidence="4">Aspartyl/asparaginy/proline hydroxylase domain-containing protein</fullName>
    </recommendedName>
</protein>
<sequence length="175" mass="19671">NIDVITSEVETVIKDLSEGWVHNTSPSGSWYIFHLYNQGEKVENNCRRCPQTTALVGKVRPFMTGCAFGNAVISVITPGTLISPHYGPTNCRVRCHVPLVVPSGCKLTVDLEERQWRRGVPLVFDDSFLHEVSHSGPSGRRIVLMLDLWHPDVSVAERKAICHLFSNFNWIESSR</sequence>
<dbReference type="InterPro" id="IPR051821">
    <property type="entry name" value="Asp/Asn_beta-hydroxylase"/>
</dbReference>
<dbReference type="GO" id="GO:0051213">
    <property type="term" value="F:dioxygenase activity"/>
    <property type="evidence" value="ECO:0007669"/>
    <property type="project" value="UniProtKB-KW"/>
</dbReference>
<dbReference type="Pfam" id="PF05118">
    <property type="entry name" value="Asp_Arg_Hydrox"/>
    <property type="match status" value="1"/>
</dbReference>
<dbReference type="STRING" id="45351.A7SK87"/>
<keyword evidence="6" id="KW-1185">Reference proteome</keyword>
<reference evidence="5 6" key="1">
    <citation type="journal article" date="2007" name="Science">
        <title>Sea anemone genome reveals ancestral eumetazoan gene repertoire and genomic organization.</title>
        <authorList>
            <person name="Putnam N.H."/>
            <person name="Srivastava M."/>
            <person name="Hellsten U."/>
            <person name="Dirks B."/>
            <person name="Chapman J."/>
            <person name="Salamov A."/>
            <person name="Terry A."/>
            <person name="Shapiro H."/>
            <person name="Lindquist E."/>
            <person name="Kapitonov V.V."/>
            <person name="Jurka J."/>
            <person name="Genikhovich G."/>
            <person name="Grigoriev I.V."/>
            <person name="Lucas S.M."/>
            <person name="Steele R.E."/>
            <person name="Finnerty J.R."/>
            <person name="Technau U."/>
            <person name="Martindale M.Q."/>
            <person name="Rokhsar D.S."/>
        </authorList>
    </citation>
    <scope>NUCLEOTIDE SEQUENCE [LARGE SCALE GENOMIC DNA]</scope>
    <source>
        <strain evidence="6">CH2 X CH6</strain>
    </source>
</reference>
<name>A7SK87_NEMVE</name>
<dbReference type="Proteomes" id="UP000001593">
    <property type="component" value="Unassembled WGS sequence"/>
</dbReference>
<dbReference type="PANTHER" id="PTHR46332:SF5">
    <property type="entry name" value="ASPARTATE BETA-HYDROXYLASE DOMAIN CONTAINING 2"/>
    <property type="match status" value="1"/>
</dbReference>
<accession>A7SK87</accession>
<evidence type="ECO:0000256" key="1">
    <source>
        <dbReference type="ARBA" id="ARBA00007730"/>
    </source>
</evidence>
<feature type="non-terminal residue" evidence="5">
    <location>
        <position position="1"/>
    </location>
</feature>
<dbReference type="HOGENOM" id="CLU_1753210_0_0_1"/>
<keyword evidence="2" id="KW-0223">Dioxygenase</keyword>
<dbReference type="InParanoid" id="A7SK87"/>
<dbReference type="AlphaFoldDB" id="A7SK87"/>
<proteinExistence type="inferred from homology"/>
<keyword evidence="3" id="KW-0560">Oxidoreductase</keyword>
<evidence type="ECO:0000313" key="6">
    <source>
        <dbReference type="Proteomes" id="UP000001593"/>
    </source>
</evidence>
<gene>
    <name evidence="5" type="ORF">NEMVEDRAFT_v1g121461</name>
</gene>
<dbReference type="InterPro" id="IPR027443">
    <property type="entry name" value="IPNS-like_sf"/>
</dbReference>
<dbReference type="InterPro" id="IPR007803">
    <property type="entry name" value="Asp/Arg/Pro-Hydrxlase"/>
</dbReference>
<dbReference type="SUPFAM" id="SSF51197">
    <property type="entry name" value="Clavaminate synthase-like"/>
    <property type="match status" value="1"/>
</dbReference>
<feature type="domain" description="Aspartyl/asparaginy/proline hydroxylase" evidence="4">
    <location>
        <begin position="1"/>
        <end position="151"/>
    </location>
</feature>
<evidence type="ECO:0000256" key="2">
    <source>
        <dbReference type="ARBA" id="ARBA00022964"/>
    </source>
</evidence>
<evidence type="ECO:0000313" key="5">
    <source>
        <dbReference type="EMBL" id="EDO35849.1"/>
    </source>
</evidence>
<evidence type="ECO:0000256" key="3">
    <source>
        <dbReference type="ARBA" id="ARBA00023002"/>
    </source>
</evidence>
<dbReference type="FunCoup" id="A7SK87">
    <property type="interactions" value="88"/>
</dbReference>
<dbReference type="eggNOG" id="KOG3696">
    <property type="taxonomic scope" value="Eukaryota"/>
</dbReference>
<evidence type="ECO:0000259" key="4">
    <source>
        <dbReference type="Pfam" id="PF05118"/>
    </source>
</evidence>